<dbReference type="AlphaFoldDB" id="A0AAN5R4R8"/>
<feature type="non-terminal residue" evidence="1">
    <location>
        <position position="1"/>
    </location>
</feature>
<accession>A0AAN5R4R8</accession>
<name>A0AAN5R4R8_LEGPN</name>
<gene>
    <name evidence="1" type="ORF">I8Y58_001071</name>
</gene>
<evidence type="ECO:0000313" key="2">
    <source>
        <dbReference type="Proteomes" id="UP000861567"/>
    </source>
</evidence>
<evidence type="ECO:0000313" key="1">
    <source>
        <dbReference type="EMBL" id="HAT1595858.1"/>
    </source>
</evidence>
<dbReference type="EMBL" id="DACSEI010000008">
    <property type="protein sequence ID" value="HAT1595858.1"/>
    <property type="molecule type" value="Genomic_DNA"/>
</dbReference>
<comment type="caution">
    <text evidence="1">The sequence shown here is derived from an EMBL/GenBank/DDBJ whole genome shotgun (WGS) entry which is preliminary data.</text>
</comment>
<protein>
    <submittedName>
        <fullName evidence="1">Uncharacterized protein</fullName>
    </submittedName>
</protein>
<sequence length="84" mass="9818">KRLKGTKTEAGEREVMLLEPAIEALMAQKEFTFKKGKHVFHNPRTNKAWETDHQIRRTAWIYGLYPNKDPGKTHIMLFYDSANS</sequence>
<dbReference type="Proteomes" id="UP000861567">
    <property type="component" value="Unassembled WGS sequence"/>
</dbReference>
<proteinExistence type="predicted"/>
<reference evidence="1" key="2">
    <citation type="submission" date="2020-11" db="EMBL/GenBank/DDBJ databases">
        <authorList>
            <consortium name="NCBI Pathogen Detection Project"/>
        </authorList>
    </citation>
    <scope>NUCLEOTIDE SEQUENCE</scope>
    <source>
        <strain evidence="1">D3612</strain>
    </source>
</reference>
<reference evidence="1" key="1">
    <citation type="journal article" date="2018" name="Genome Biol.">
        <title>SKESA: strategic k-mer extension for scrupulous assemblies.</title>
        <authorList>
            <person name="Souvorov A."/>
            <person name="Agarwala R."/>
            <person name="Lipman D.J."/>
        </authorList>
    </citation>
    <scope>NUCLEOTIDE SEQUENCE</scope>
    <source>
        <strain evidence="1">D3612</strain>
    </source>
</reference>
<organism evidence="1 2">
    <name type="scientific">Legionella pneumophila</name>
    <dbReference type="NCBI Taxonomy" id="446"/>
    <lineage>
        <taxon>Bacteria</taxon>
        <taxon>Pseudomonadati</taxon>
        <taxon>Pseudomonadota</taxon>
        <taxon>Gammaproteobacteria</taxon>
        <taxon>Legionellales</taxon>
        <taxon>Legionellaceae</taxon>
        <taxon>Legionella</taxon>
    </lineage>
</organism>